<name>A0A1C3E8L4_9PLAN</name>
<protein>
    <recommendedName>
        <fullName evidence="4">DUF3299 domain-containing protein</fullName>
    </recommendedName>
</protein>
<evidence type="ECO:0000313" key="2">
    <source>
        <dbReference type="EMBL" id="ODA29574.1"/>
    </source>
</evidence>
<evidence type="ECO:0000313" key="3">
    <source>
        <dbReference type="Proteomes" id="UP000094828"/>
    </source>
</evidence>
<organism evidence="2 3">
    <name type="scientific">Planctopirus hydrillae</name>
    <dbReference type="NCBI Taxonomy" id="1841610"/>
    <lineage>
        <taxon>Bacteria</taxon>
        <taxon>Pseudomonadati</taxon>
        <taxon>Planctomycetota</taxon>
        <taxon>Planctomycetia</taxon>
        <taxon>Planctomycetales</taxon>
        <taxon>Planctomycetaceae</taxon>
        <taxon>Planctopirus</taxon>
    </lineage>
</organism>
<evidence type="ECO:0000256" key="1">
    <source>
        <dbReference type="SAM" id="MobiDB-lite"/>
    </source>
</evidence>
<dbReference type="Proteomes" id="UP000094828">
    <property type="component" value="Unassembled WGS sequence"/>
</dbReference>
<dbReference type="AlphaFoldDB" id="A0A1C3E8L4"/>
<comment type="caution">
    <text evidence="2">The sequence shown here is derived from an EMBL/GenBank/DDBJ whole genome shotgun (WGS) entry which is preliminary data.</text>
</comment>
<proteinExistence type="predicted"/>
<feature type="region of interest" description="Disordered" evidence="1">
    <location>
        <begin position="60"/>
        <end position="99"/>
    </location>
</feature>
<accession>A0A1C3E8L4</accession>
<dbReference type="Gene3D" id="2.40.50.870">
    <property type="entry name" value="Protein of unknown function (DUF3299)"/>
    <property type="match status" value="1"/>
</dbReference>
<sequence length="335" mass="36532">MWSQPGFEARSKPQSLRRGVEDRLRWLPMLLVLTTASGCFQSDYSDYKTFGDADLVKTAPEASGQSEDQAKPQVATPGNEPLQTERASVSDDKPQAADSQAATAIVANGEVAEDPAIAAGKMTPVRPETKASSLRSDLILAPEAGVESRTASAPASALKVANSSNFDQRGADVMPADQAGKSSEAPVLREVKLLIPEKQFSAEGKDQALRVSYDDLDLLKVLNMEPVTDQCVELMPDWLKQLNGQKVRIRGFMYPTFEATGITEFVLARDNQICCFGRNPKVYDLIGVKMAAGKTTHYIPNRPFDVTGTFVIEKASAQGEIFGLYWIRDAVINER</sequence>
<keyword evidence="3" id="KW-1185">Reference proteome</keyword>
<reference evidence="2 3" key="1">
    <citation type="submission" date="2016-05" db="EMBL/GenBank/DDBJ databases">
        <title>Genomic and physiological characterization of Planctopirus sp. isolated from fresh water lake.</title>
        <authorList>
            <person name="Subhash Y."/>
            <person name="Ramana C."/>
        </authorList>
    </citation>
    <scope>NUCLEOTIDE SEQUENCE [LARGE SCALE GENOMIC DNA]</scope>
    <source>
        <strain evidence="2 3">JC280</strain>
    </source>
</reference>
<evidence type="ECO:0008006" key="4">
    <source>
        <dbReference type="Google" id="ProtNLM"/>
    </source>
</evidence>
<dbReference type="STRING" id="1841610.A6X21_07800"/>
<dbReference type="EMBL" id="LYDR01000127">
    <property type="protein sequence ID" value="ODA29574.1"/>
    <property type="molecule type" value="Genomic_DNA"/>
</dbReference>
<gene>
    <name evidence="2" type="ORF">A6X21_07800</name>
</gene>